<sequence>MSFAYHLRIAKELWLFSFFSIPTLWILFFLVKLLERWEMERKVLGALIYTNIKRGLCRKGVLPSRWDQKERSSRDLWCPVPVVYLNHPFFMQLLKAAEEDYGFDQKGTITIPCLVQQFRDVRNLIDRDKSLLHHHRRHHHVGCFRV</sequence>
<dbReference type="InterPro" id="IPR003676">
    <property type="entry name" value="SAUR_fam"/>
</dbReference>
<keyword evidence="4" id="KW-0472">Membrane</keyword>
<dbReference type="EMBL" id="JBBPBM010000004">
    <property type="protein sequence ID" value="KAK8588101.1"/>
    <property type="molecule type" value="Genomic_DNA"/>
</dbReference>
<evidence type="ECO:0000313" key="5">
    <source>
        <dbReference type="EMBL" id="KAK8588101.1"/>
    </source>
</evidence>
<protein>
    <submittedName>
        <fullName evidence="5">Uncharacterized protein</fullName>
    </submittedName>
</protein>
<keyword evidence="4" id="KW-1133">Transmembrane helix</keyword>
<evidence type="ECO:0000313" key="6">
    <source>
        <dbReference type="Proteomes" id="UP001472677"/>
    </source>
</evidence>
<evidence type="ECO:0000256" key="1">
    <source>
        <dbReference type="ARBA" id="ARBA00006974"/>
    </source>
</evidence>
<comment type="similarity">
    <text evidence="1">Belongs to the ARG7 family.</text>
</comment>
<proteinExistence type="inferred from homology"/>
<accession>A0ABR2FV21</accession>
<reference evidence="5 6" key="1">
    <citation type="journal article" date="2024" name="G3 (Bethesda)">
        <title>Genome assembly of Hibiscus sabdariffa L. provides insights into metabolisms of medicinal natural products.</title>
        <authorList>
            <person name="Kim T."/>
        </authorList>
    </citation>
    <scope>NUCLEOTIDE SEQUENCE [LARGE SCALE GENOMIC DNA]</scope>
    <source>
        <strain evidence="5">TK-2024</strain>
        <tissue evidence="5">Old leaves</tissue>
    </source>
</reference>
<comment type="caution">
    <text evidence="5">The sequence shown here is derived from an EMBL/GenBank/DDBJ whole genome shotgun (WGS) entry which is preliminary data.</text>
</comment>
<keyword evidence="4" id="KW-0812">Transmembrane</keyword>
<evidence type="ECO:0000256" key="3">
    <source>
        <dbReference type="ARBA" id="ARBA00022604"/>
    </source>
</evidence>
<feature type="transmembrane region" description="Helical" evidence="4">
    <location>
        <begin position="13"/>
        <end position="34"/>
    </location>
</feature>
<organism evidence="5 6">
    <name type="scientific">Hibiscus sabdariffa</name>
    <name type="common">roselle</name>
    <dbReference type="NCBI Taxonomy" id="183260"/>
    <lineage>
        <taxon>Eukaryota</taxon>
        <taxon>Viridiplantae</taxon>
        <taxon>Streptophyta</taxon>
        <taxon>Embryophyta</taxon>
        <taxon>Tracheophyta</taxon>
        <taxon>Spermatophyta</taxon>
        <taxon>Magnoliopsida</taxon>
        <taxon>eudicotyledons</taxon>
        <taxon>Gunneridae</taxon>
        <taxon>Pentapetalae</taxon>
        <taxon>rosids</taxon>
        <taxon>malvids</taxon>
        <taxon>Malvales</taxon>
        <taxon>Malvaceae</taxon>
        <taxon>Malvoideae</taxon>
        <taxon>Hibiscus</taxon>
    </lineage>
</organism>
<evidence type="ECO:0000256" key="4">
    <source>
        <dbReference type="SAM" id="Phobius"/>
    </source>
</evidence>
<gene>
    <name evidence="5" type="ORF">V6N12_022558</name>
</gene>
<dbReference type="Pfam" id="PF02519">
    <property type="entry name" value="Auxin_inducible"/>
    <property type="match status" value="1"/>
</dbReference>
<dbReference type="PANTHER" id="PTHR31374">
    <property type="entry name" value="AUXIN-INDUCED PROTEIN-LIKE-RELATED"/>
    <property type="match status" value="1"/>
</dbReference>
<dbReference type="PANTHER" id="PTHR31374:SF29">
    <property type="entry name" value="SAUR-LIKE AUXIN-RESPONSIVE PROTEIN FAMILY"/>
    <property type="match status" value="1"/>
</dbReference>
<keyword evidence="6" id="KW-1185">Reference proteome</keyword>
<keyword evidence="3" id="KW-0341">Growth regulation</keyword>
<name>A0ABR2FV21_9ROSI</name>
<keyword evidence="2" id="KW-0217">Developmental protein</keyword>
<dbReference type="Proteomes" id="UP001472677">
    <property type="component" value="Unassembled WGS sequence"/>
</dbReference>
<evidence type="ECO:0000256" key="2">
    <source>
        <dbReference type="ARBA" id="ARBA00022473"/>
    </source>
</evidence>